<name>A0A699TPJ7_TANCI</name>
<protein>
    <submittedName>
        <fullName evidence="1">RNA-directed DNA polymerase, eukaryota, reverse transcriptase zinc-binding domain protein</fullName>
    </submittedName>
</protein>
<keyword evidence="1" id="KW-0548">Nucleotidyltransferase</keyword>
<sequence>LCFFNYALMIRQDYDITSSLRRGALQQFSRLYSLESAKHINVSKKMNHPSLSWSYRREPRRGIEEEQQNMLFSRISGVILPNMRDRWIWSFEASGDFSVTSVRRLIDDYLLPKGDVQTRWVKVVPIKINVFA</sequence>
<keyword evidence="1" id="KW-0808">Transferase</keyword>
<gene>
    <name evidence="1" type="ORF">Tci_884634</name>
</gene>
<accession>A0A699TPJ7</accession>
<dbReference type="AlphaFoldDB" id="A0A699TPJ7"/>
<dbReference type="PANTHER" id="PTHR36617:SF16">
    <property type="entry name" value="OS04G0516500 PROTEIN"/>
    <property type="match status" value="1"/>
</dbReference>
<dbReference type="EMBL" id="BKCJ011267183">
    <property type="protein sequence ID" value="GFD12665.1"/>
    <property type="molecule type" value="Genomic_DNA"/>
</dbReference>
<dbReference type="GO" id="GO:0003964">
    <property type="term" value="F:RNA-directed DNA polymerase activity"/>
    <property type="evidence" value="ECO:0007669"/>
    <property type="project" value="UniProtKB-KW"/>
</dbReference>
<dbReference type="PANTHER" id="PTHR36617">
    <property type="entry name" value="PROTEIN, PUTATIVE-RELATED"/>
    <property type="match status" value="1"/>
</dbReference>
<feature type="non-terminal residue" evidence="1">
    <location>
        <position position="1"/>
    </location>
</feature>
<organism evidence="1">
    <name type="scientific">Tanacetum cinerariifolium</name>
    <name type="common">Dalmatian daisy</name>
    <name type="synonym">Chrysanthemum cinerariifolium</name>
    <dbReference type="NCBI Taxonomy" id="118510"/>
    <lineage>
        <taxon>Eukaryota</taxon>
        <taxon>Viridiplantae</taxon>
        <taxon>Streptophyta</taxon>
        <taxon>Embryophyta</taxon>
        <taxon>Tracheophyta</taxon>
        <taxon>Spermatophyta</taxon>
        <taxon>Magnoliopsida</taxon>
        <taxon>eudicotyledons</taxon>
        <taxon>Gunneridae</taxon>
        <taxon>Pentapetalae</taxon>
        <taxon>asterids</taxon>
        <taxon>campanulids</taxon>
        <taxon>Asterales</taxon>
        <taxon>Asteraceae</taxon>
        <taxon>Asteroideae</taxon>
        <taxon>Anthemideae</taxon>
        <taxon>Anthemidinae</taxon>
        <taxon>Tanacetum</taxon>
    </lineage>
</organism>
<evidence type="ECO:0000313" key="1">
    <source>
        <dbReference type="EMBL" id="GFD12665.1"/>
    </source>
</evidence>
<reference evidence="1" key="1">
    <citation type="journal article" date="2019" name="Sci. Rep.">
        <title>Draft genome of Tanacetum cinerariifolium, the natural source of mosquito coil.</title>
        <authorList>
            <person name="Yamashiro T."/>
            <person name="Shiraishi A."/>
            <person name="Satake H."/>
            <person name="Nakayama K."/>
        </authorList>
    </citation>
    <scope>NUCLEOTIDE SEQUENCE</scope>
</reference>
<proteinExistence type="predicted"/>
<keyword evidence="1" id="KW-0695">RNA-directed DNA polymerase</keyword>
<comment type="caution">
    <text evidence="1">The sequence shown here is derived from an EMBL/GenBank/DDBJ whole genome shotgun (WGS) entry which is preliminary data.</text>
</comment>